<feature type="transmembrane region" description="Helical" evidence="6">
    <location>
        <begin position="71"/>
        <end position="90"/>
    </location>
</feature>
<gene>
    <name evidence="7" type="ORF">H9932_11910</name>
</gene>
<feature type="transmembrane region" description="Helical" evidence="6">
    <location>
        <begin position="284"/>
        <end position="308"/>
    </location>
</feature>
<feature type="transmembrane region" description="Helical" evidence="6">
    <location>
        <begin position="28"/>
        <end position="50"/>
    </location>
</feature>
<dbReference type="EMBL" id="DWWC01000248">
    <property type="protein sequence ID" value="HJC70360.1"/>
    <property type="molecule type" value="Genomic_DNA"/>
</dbReference>
<organism evidence="7 8">
    <name type="scientific">Candidatus Brachybacterium intestinipullorum</name>
    <dbReference type="NCBI Taxonomy" id="2838512"/>
    <lineage>
        <taxon>Bacteria</taxon>
        <taxon>Bacillati</taxon>
        <taxon>Actinomycetota</taxon>
        <taxon>Actinomycetes</taxon>
        <taxon>Micrococcales</taxon>
        <taxon>Dermabacteraceae</taxon>
        <taxon>Brachybacterium</taxon>
    </lineage>
</organism>
<sequence length="317" mass="31309">MLALLGWGLPWATGASWSQIAATVGNLPVWALPAMAVLGAAALLLETMTVRAAVPGARYGTTLLGHTASQGASLALPGGSVLGLGLLAWALRRTGIALPVVVTGILAASLVEMALTSVLVPLLGGGALLLGSAVTPAISLRTGWLWAALLAVAGAALALILCAVLLRRGVLTVLLSRAEGLVPGGTAAEVLRQRDALVGMLRGRAVALALPTLAARAAQWAALWLAIEAVGAEVPLLFTLAVFALGRVLALVPLTPGGAGISETVSGAVLVALGVASADAAAAMLLLLVAMLVVPLLAGGAAVALALARVPSRAAAD</sequence>
<comment type="subcellular location">
    <subcellularLocation>
        <location evidence="1">Cell membrane</location>
        <topology evidence="1">Multi-pass membrane protein</topology>
    </subcellularLocation>
</comment>
<dbReference type="AlphaFoldDB" id="A0A9D2THD3"/>
<reference evidence="7" key="2">
    <citation type="submission" date="2021-04" db="EMBL/GenBank/DDBJ databases">
        <authorList>
            <person name="Gilroy R."/>
        </authorList>
    </citation>
    <scope>NUCLEOTIDE SEQUENCE</scope>
    <source>
        <strain evidence="7">CHK130-7132</strain>
    </source>
</reference>
<dbReference type="GO" id="GO:0005886">
    <property type="term" value="C:plasma membrane"/>
    <property type="evidence" value="ECO:0007669"/>
    <property type="project" value="UniProtKB-SubCell"/>
</dbReference>
<evidence type="ECO:0000256" key="6">
    <source>
        <dbReference type="SAM" id="Phobius"/>
    </source>
</evidence>
<feature type="transmembrane region" description="Helical" evidence="6">
    <location>
        <begin position="144"/>
        <end position="166"/>
    </location>
</feature>
<accession>A0A9D2THD3</accession>
<keyword evidence="4 6" id="KW-1133">Transmembrane helix</keyword>
<evidence type="ECO:0000256" key="4">
    <source>
        <dbReference type="ARBA" id="ARBA00022989"/>
    </source>
</evidence>
<comment type="caution">
    <text evidence="7">The sequence shown here is derived from an EMBL/GenBank/DDBJ whole genome shotgun (WGS) entry which is preliminary data.</text>
</comment>
<evidence type="ECO:0000313" key="7">
    <source>
        <dbReference type="EMBL" id="HJC70360.1"/>
    </source>
</evidence>
<keyword evidence="2" id="KW-1003">Cell membrane</keyword>
<protein>
    <submittedName>
        <fullName evidence="7">Flippase-like domain-containing protein</fullName>
    </submittedName>
</protein>
<evidence type="ECO:0000256" key="1">
    <source>
        <dbReference type="ARBA" id="ARBA00004651"/>
    </source>
</evidence>
<dbReference type="Proteomes" id="UP000823854">
    <property type="component" value="Unassembled WGS sequence"/>
</dbReference>
<feature type="transmembrane region" description="Helical" evidence="6">
    <location>
        <begin position="259"/>
        <end position="278"/>
    </location>
</feature>
<evidence type="ECO:0000256" key="3">
    <source>
        <dbReference type="ARBA" id="ARBA00022692"/>
    </source>
</evidence>
<keyword evidence="5 6" id="KW-0472">Membrane</keyword>
<dbReference type="PANTHER" id="PTHR39087">
    <property type="entry name" value="UPF0104 MEMBRANE PROTEIN MJ1595"/>
    <property type="match status" value="1"/>
</dbReference>
<evidence type="ECO:0000313" key="8">
    <source>
        <dbReference type="Proteomes" id="UP000823854"/>
    </source>
</evidence>
<dbReference type="Pfam" id="PF03706">
    <property type="entry name" value="LPG_synthase_TM"/>
    <property type="match status" value="1"/>
</dbReference>
<dbReference type="InterPro" id="IPR022791">
    <property type="entry name" value="L-PG_synthase/AglD"/>
</dbReference>
<dbReference type="PANTHER" id="PTHR39087:SF2">
    <property type="entry name" value="UPF0104 MEMBRANE PROTEIN MJ1595"/>
    <property type="match status" value="1"/>
</dbReference>
<feature type="transmembrane region" description="Helical" evidence="6">
    <location>
        <begin position="96"/>
        <end position="111"/>
    </location>
</feature>
<evidence type="ECO:0000256" key="2">
    <source>
        <dbReference type="ARBA" id="ARBA00022475"/>
    </source>
</evidence>
<feature type="transmembrane region" description="Helical" evidence="6">
    <location>
        <begin position="233"/>
        <end position="252"/>
    </location>
</feature>
<name>A0A9D2THD3_9MICO</name>
<reference evidence="7" key="1">
    <citation type="journal article" date="2021" name="PeerJ">
        <title>Extensive microbial diversity within the chicken gut microbiome revealed by metagenomics and culture.</title>
        <authorList>
            <person name="Gilroy R."/>
            <person name="Ravi A."/>
            <person name="Getino M."/>
            <person name="Pursley I."/>
            <person name="Horton D.L."/>
            <person name="Alikhan N.F."/>
            <person name="Baker D."/>
            <person name="Gharbi K."/>
            <person name="Hall N."/>
            <person name="Watson M."/>
            <person name="Adriaenssens E.M."/>
            <person name="Foster-Nyarko E."/>
            <person name="Jarju S."/>
            <person name="Secka A."/>
            <person name="Antonio M."/>
            <person name="Oren A."/>
            <person name="Chaudhuri R.R."/>
            <person name="La Ragione R."/>
            <person name="Hildebrand F."/>
            <person name="Pallen M.J."/>
        </authorList>
    </citation>
    <scope>NUCLEOTIDE SEQUENCE</scope>
    <source>
        <strain evidence="7">CHK130-7132</strain>
    </source>
</reference>
<evidence type="ECO:0000256" key="5">
    <source>
        <dbReference type="ARBA" id="ARBA00023136"/>
    </source>
</evidence>
<proteinExistence type="predicted"/>
<feature type="transmembrane region" description="Helical" evidence="6">
    <location>
        <begin position="118"/>
        <end position="138"/>
    </location>
</feature>
<keyword evidence="3 6" id="KW-0812">Transmembrane</keyword>